<sequence>MEDTPRETLPEDARDALVRAHRSYAEAPIRSAAQKERGAVLAELAVAGRAAGWPMRLLAEPCGVSAERLRQLASRHSGEVADAAAALFPPYERPAPARRRPAQHPHLSPAEAEELRDLAALATRRTGSHAADAPEALASERFTAIVREHHARGVIWAELSDATKPWSSWPLSETERQLEPVVRVSGLRQRVSRAAAARP</sequence>
<reference evidence="1 2" key="1">
    <citation type="submission" date="2020-07" db="EMBL/GenBank/DDBJ databases">
        <title>Sequencing the genomes of 1000 actinobacteria strains.</title>
        <authorList>
            <person name="Klenk H.-P."/>
        </authorList>
    </citation>
    <scope>NUCLEOTIDE SEQUENCE [LARGE SCALE GENOMIC DNA]</scope>
    <source>
        <strain evidence="1 2">DSM 15475</strain>
    </source>
</reference>
<accession>A0A7Z0GN03</accession>
<evidence type="ECO:0000313" key="2">
    <source>
        <dbReference type="Proteomes" id="UP000535437"/>
    </source>
</evidence>
<protein>
    <submittedName>
        <fullName evidence="1">Uncharacterized protein</fullName>
    </submittedName>
</protein>
<name>A0A7Z0GN03_9MICC</name>
<dbReference type="AlphaFoldDB" id="A0A7Z0GN03"/>
<dbReference type="RefSeq" id="WP_179541481.1">
    <property type="nucleotide sequence ID" value="NZ_BAAALL010000002.1"/>
</dbReference>
<evidence type="ECO:0000313" key="1">
    <source>
        <dbReference type="EMBL" id="NYJ78091.1"/>
    </source>
</evidence>
<keyword evidence="2" id="KW-1185">Reference proteome</keyword>
<dbReference type="Proteomes" id="UP000535437">
    <property type="component" value="Unassembled WGS sequence"/>
</dbReference>
<gene>
    <name evidence="1" type="ORF">HNR09_001502</name>
</gene>
<organism evidence="1 2">
    <name type="scientific">Nesterenkonia xinjiangensis</name>
    <dbReference type="NCBI Taxonomy" id="225327"/>
    <lineage>
        <taxon>Bacteria</taxon>
        <taxon>Bacillati</taxon>
        <taxon>Actinomycetota</taxon>
        <taxon>Actinomycetes</taxon>
        <taxon>Micrococcales</taxon>
        <taxon>Micrococcaceae</taxon>
        <taxon>Nesterenkonia</taxon>
    </lineage>
</organism>
<dbReference type="EMBL" id="JACCFY010000001">
    <property type="protein sequence ID" value="NYJ78091.1"/>
    <property type="molecule type" value="Genomic_DNA"/>
</dbReference>
<comment type="caution">
    <text evidence="1">The sequence shown here is derived from an EMBL/GenBank/DDBJ whole genome shotgun (WGS) entry which is preliminary data.</text>
</comment>
<proteinExistence type="predicted"/>